<keyword evidence="5" id="KW-0677">Repeat</keyword>
<keyword evidence="8" id="KW-0482">Metalloprotease</keyword>
<dbReference type="GO" id="GO:0005615">
    <property type="term" value="C:extracellular space"/>
    <property type="evidence" value="ECO:0007669"/>
    <property type="project" value="TreeGrafter"/>
</dbReference>
<dbReference type="GO" id="GO:0004181">
    <property type="term" value="F:metallocarboxypeptidase activity"/>
    <property type="evidence" value="ECO:0007669"/>
    <property type="project" value="InterPro"/>
</dbReference>
<evidence type="ECO:0000256" key="11">
    <source>
        <dbReference type="SAM" id="MobiDB-lite"/>
    </source>
</evidence>
<accession>A0A846TND8</accession>
<dbReference type="Pfam" id="PF00246">
    <property type="entry name" value="Peptidase_M14"/>
    <property type="match status" value="1"/>
</dbReference>
<feature type="region of interest" description="Disordered" evidence="11">
    <location>
        <begin position="40"/>
        <end position="94"/>
    </location>
</feature>
<dbReference type="Gene3D" id="2.30.30.20">
    <property type="entry name" value="Aspartate carbamoyltransferase regulatory subunit, C-terminal domain"/>
    <property type="match status" value="1"/>
</dbReference>
<dbReference type="InterPro" id="IPR057246">
    <property type="entry name" value="CARBOXYPEPT_ZN_1"/>
</dbReference>
<keyword evidence="6" id="KW-0378">Hydrolase</keyword>
<feature type="repeat" description="Cell wall-binding" evidence="9">
    <location>
        <begin position="157"/>
        <end position="176"/>
    </location>
</feature>
<dbReference type="Gene3D" id="2.10.270.10">
    <property type="entry name" value="Cholin Binding"/>
    <property type="match status" value="4"/>
</dbReference>
<gene>
    <name evidence="14" type="ORF">GWK17_15355</name>
</gene>
<name>A0A846TND8_9BACI</name>
<feature type="active site" description="Proton donor/acceptor" evidence="10">
    <location>
        <position position="670"/>
    </location>
</feature>
<evidence type="ECO:0000256" key="12">
    <source>
        <dbReference type="SAM" id="SignalP"/>
    </source>
</evidence>
<feature type="repeat" description="Cell wall-binding" evidence="9">
    <location>
        <begin position="364"/>
        <end position="383"/>
    </location>
</feature>
<proteinExistence type="inferred from homology"/>
<evidence type="ECO:0000256" key="10">
    <source>
        <dbReference type="PROSITE-ProRule" id="PRU01379"/>
    </source>
</evidence>
<reference evidence="14 15" key="1">
    <citation type="submission" date="2020-03" db="EMBL/GenBank/DDBJ databases">
        <authorList>
            <person name="Sun Q."/>
        </authorList>
    </citation>
    <scope>NUCLEOTIDE SEQUENCE [LARGE SCALE GENOMIC DNA]</scope>
    <source>
        <strain evidence="14 15">KACC 21451</strain>
    </source>
</reference>
<dbReference type="Gene3D" id="3.40.630.10">
    <property type="entry name" value="Zn peptidases"/>
    <property type="match status" value="1"/>
</dbReference>
<keyword evidence="7" id="KW-0862">Zinc</keyword>
<evidence type="ECO:0000256" key="3">
    <source>
        <dbReference type="ARBA" id="ARBA00022670"/>
    </source>
</evidence>
<dbReference type="RefSeq" id="WP_167833234.1">
    <property type="nucleotide sequence ID" value="NZ_JAAVUM010000010.1"/>
</dbReference>
<dbReference type="SUPFAM" id="SSF53187">
    <property type="entry name" value="Zn-dependent exopeptidases"/>
    <property type="match status" value="1"/>
</dbReference>
<feature type="repeat" description="Cell wall-binding" evidence="9">
    <location>
        <begin position="344"/>
        <end position="363"/>
    </location>
</feature>
<sequence length="706" mass="81954">MKKLAVSVLLCNSLLYPLNAFAETNSSNLLDSQELFLHQHEDKQEQSSNEMNAEEGTENQISDEESEVSQETTEDPSQPVEGDDTSEQPSDQEQTIEGWVQEGENWFYYIDGEKVTGWQEIEGFQFYFDLETGARQHGWIEVDEEFFYLDNETGAMQTGWHEEDGNWYYLDPETGAKQFGHIQSEEKWYYLDPATGAMEHGWLLLENNWYYFHYKTGERHSGWLQDGTKWYYLLPETGVMQTKWFKVDETWFYADGKTGERKTGWLKDGTKWYYLNDDGSMRIGWVYYKYRWYYLKGSGAMALGWAKDEGKWYYLDPGADGAMDTGWLKWNNKWYFLNKDGSMKIGWLKWNSKWYYLYDSGAMATGWYKDGDKWYYSYSSGVMAADTYVDGYYLAKNGAWIPDIVNPRKVYTYDEMVSDIMEFKKYYPELVTVQSIGKSVDGRDLYAFKLGNGPKEILLNGSHHAREHMTTNLLMEMADQYLQSYEKGTTFADYSVRNILNKTSMWFVPMVNPDGVTLVQKGAYSTKNPSYVLMLNNGSYNFSEWKANVRGVDLNRQYPADWENIRANTGKPAPSHFKGYKPLSEPEALALYEFTKAHNFKIATAYHSSGQILYWNFKQTGSRYTRDYNIALKYQRMTGYSLVKPTTNPSGGGFTDWFIQDIKMPGFTPEISPYTYGKPVPVSRFDSIWNENKAAGLMLANEALGL</sequence>
<dbReference type="Proteomes" id="UP000587942">
    <property type="component" value="Unassembled WGS sequence"/>
</dbReference>
<comment type="cofactor">
    <cofactor evidence="1">
        <name>Zn(2+)</name>
        <dbReference type="ChEBI" id="CHEBI:29105"/>
    </cofactor>
</comment>
<dbReference type="EMBL" id="JAAVUM010000010">
    <property type="protein sequence ID" value="NKE06827.1"/>
    <property type="molecule type" value="Genomic_DNA"/>
</dbReference>
<keyword evidence="12" id="KW-0732">Signal</keyword>
<evidence type="ECO:0000256" key="1">
    <source>
        <dbReference type="ARBA" id="ARBA00001947"/>
    </source>
</evidence>
<comment type="caution">
    <text evidence="14">The sequence shown here is derived from an EMBL/GenBank/DDBJ whole genome shotgun (WGS) entry which is preliminary data.</text>
</comment>
<protein>
    <recommendedName>
        <fullName evidence="13">Peptidase M14 domain-containing protein</fullName>
    </recommendedName>
</protein>
<feature type="signal peptide" evidence="12">
    <location>
        <begin position="1"/>
        <end position="22"/>
    </location>
</feature>
<dbReference type="InterPro" id="IPR000834">
    <property type="entry name" value="Peptidase_M14"/>
</dbReference>
<dbReference type="SMART" id="SM00631">
    <property type="entry name" value="Zn_pept"/>
    <property type="match status" value="1"/>
</dbReference>
<dbReference type="CDD" id="cd06229">
    <property type="entry name" value="M14_Endopeptidase_I"/>
    <property type="match status" value="1"/>
</dbReference>
<evidence type="ECO:0000256" key="6">
    <source>
        <dbReference type="ARBA" id="ARBA00022801"/>
    </source>
</evidence>
<evidence type="ECO:0000256" key="7">
    <source>
        <dbReference type="ARBA" id="ARBA00022833"/>
    </source>
</evidence>
<evidence type="ECO:0000256" key="9">
    <source>
        <dbReference type="PROSITE-ProRule" id="PRU00591"/>
    </source>
</evidence>
<feature type="chain" id="PRO_5032904333" description="Peptidase M14 domain-containing protein" evidence="12">
    <location>
        <begin position="23"/>
        <end position="706"/>
    </location>
</feature>
<evidence type="ECO:0000256" key="5">
    <source>
        <dbReference type="ARBA" id="ARBA00022737"/>
    </source>
</evidence>
<dbReference type="PANTHER" id="PTHR11705">
    <property type="entry name" value="PROTEASE FAMILY M14 CARBOXYPEPTIDASE A,B"/>
    <property type="match status" value="1"/>
</dbReference>
<dbReference type="InterPro" id="IPR034274">
    <property type="entry name" value="ENP1_M14_CPD"/>
</dbReference>
<evidence type="ECO:0000259" key="13">
    <source>
        <dbReference type="PROSITE" id="PS52035"/>
    </source>
</evidence>
<organism evidence="14 15">
    <name type="scientific">Mesobacillus selenatarsenatis</name>
    <dbReference type="NCBI Taxonomy" id="388741"/>
    <lineage>
        <taxon>Bacteria</taxon>
        <taxon>Bacillati</taxon>
        <taxon>Bacillota</taxon>
        <taxon>Bacilli</taxon>
        <taxon>Bacillales</taxon>
        <taxon>Bacillaceae</taxon>
        <taxon>Mesobacillus</taxon>
    </lineage>
</organism>
<feature type="compositionally biased region" description="Acidic residues" evidence="11">
    <location>
        <begin position="52"/>
        <end position="74"/>
    </location>
</feature>
<dbReference type="PROSITE" id="PS51170">
    <property type="entry name" value="CW"/>
    <property type="match status" value="5"/>
</dbReference>
<comment type="similarity">
    <text evidence="2 10">Belongs to the peptidase M14 family.</text>
</comment>
<evidence type="ECO:0000256" key="2">
    <source>
        <dbReference type="ARBA" id="ARBA00005988"/>
    </source>
</evidence>
<dbReference type="AlphaFoldDB" id="A0A846TND8"/>
<dbReference type="PROSITE" id="PS52035">
    <property type="entry name" value="PEPTIDASE_M14"/>
    <property type="match status" value="1"/>
</dbReference>
<evidence type="ECO:0000313" key="15">
    <source>
        <dbReference type="Proteomes" id="UP000587942"/>
    </source>
</evidence>
<keyword evidence="3" id="KW-0645">Protease</keyword>
<keyword evidence="4" id="KW-0479">Metal-binding</keyword>
<dbReference type="Pfam" id="PF01473">
    <property type="entry name" value="Choline_bind_1"/>
    <property type="match status" value="2"/>
</dbReference>
<evidence type="ECO:0000313" key="14">
    <source>
        <dbReference type="EMBL" id="NKE06827.1"/>
    </source>
</evidence>
<evidence type="ECO:0000256" key="8">
    <source>
        <dbReference type="ARBA" id="ARBA00023049"/>
    </source>
</evidence>
<dbReference type="PROSITE" id="PS00132">
    <property type="entry name" value="CARBOXYPEPT_ZN_1"/>
    <property type="match status" value="1"/>
</dbReference>
<dbReference type="PRINTS" id="PR00765">
    <property type="entry name" value="CRBOXYPTASEA"/>
</dbReference>
<dbReference type="Pfam" id="PF19127">
    <property type="entry name" value="Choline_bind_3"/>
    <property type="match status" value="4"/>
</dbReference>
<feature type="repeat" description="Cell wall-binding" evidence="9">
    <location>
        <begin position="262"/>
        <end position="281"/>
    </location>
</feature>
<feature type="domain" description="Peptidase M14" evidence="13">
    <location>
        <begin position="409"/>
        <end position="703"/>
    </location>
</feature>
<dbReference type="SUPFAM" id="SSF69360">
    <property type="entry name" value="Cell wall binding repeat"/>
    <property type="match status" value="2"/>
</dbReference>
<feature type="repeat" description="Cell wall-binding" evidence="9">
    <location>
        <begin position="324"/>
        <end position="343"/>
    </location>
</feature>
<dbReference type="GO" id="GO:0008270">
    <property type="term" value="F:zinc ion binding"/>
    <property type="evidence" value="ECO:0007669"/>
    <property type="project" value="InterPro"/>
</dbReference>
<dbReference type="PANTHER" id="PTHR11705:SF143">
    <property type="entry name" value="SLL0236 PROTEIN"/>
    <property type="match status" value="1"/>
</dbReference>
<dbReference type="InterPro" id="IPR018337">
    <property type="entry name" value="Cell_wall/Cho-bd_repeat"/>
</dbReference>
<dbReference type="GO" id="GO:0006508">
    <property type="term" value="P:proteolysis"/>
    <property type="evidence" value="ECO:0007669"/>
    <property type="project" value="UniProtKB-KW"/>
</dbReference>
<evidence type="ECO:0000256" key="4">
    <source>
        <dbReference type="ARBA" id="ARBA00022723"/>
    </source>
</evidence>